<gene>
    <name evidence="5" type="ORF">BVG16_19405</name>
</gene>
<evidence type="ECO:0000256" key="3">
    <source>
        <dbReference type="ARBA" id="ARBA00022729"/>
    </source>
</evidence>
<sequence>MNNKRSMITVLLLLIAVTVSACGGGTSNQGSEGAKDAEKEKVLRFATWDTGDSLKVQQDIAKLFEQQHPGVKVQIEPYADGFDQKLAASFGAGNPPDVMLMWDFPTYYTNLEPLDSFITKDASLKLDDIYESLFHYVKVDGQTYGLPSGFTSRAIYYNKKMFDDAGVPYPKDGWTWDDFRAAAKKLSNPAKKQYGFGVRTINDPYDMQGFVWSNGGSFVSKDGKEIEGYMNSPETAQSIQLFGDMLKDGSATLAGGKNQLSGDDVFKAGKIAMWESGVWPLESFKAAKVDFGTVEMPAFTGKPVKGIIALSAISVAKQSKQKDLAWEFTKFFISNEAIKMRSNADLPIRKSIVKEMGFDQNPLYIPFYHMLERSDDTPSFLLNSNWKLVNRYLSTAIDSVMLGENAQDVLNAAVKDAKKYVEK</sequence>
<dbReference type="InterPro" id="IPR006059">
    <property type="entry name" value="SBP"/>
</dbReference>
<proteinExistence type="inferred from homology"/>
<comment type="similarity">
    <text evidence="1">Belongs to the bacterial solute-binding protein 1 family.</text>
</comment>
<dbReference type="OrthoDB" id="9782846at2"/>
<evidence type="ECO:0000256" key="4">
    <source>
        <dbReference type="SAM" id="SignalP"/>
    </source>
</evidence>
<dbReference type="Proteomes" id="UP000190188">
    <property type="component" value="Unassembled WGS sequence"/>
</dbReference>
<feature type="signal peptide" evidence="4">
    <location>
        <begin position="1"/>
        <end position="21"/>
    </location>
</feature>
<dbReference type="GO" id="GO:1901982">
    <property type="term" value="F:maltose binding"/>
    <property type="evidence" value="ECO:0007669"/>
    <property type="project" value="TreeGrafter"/>
</dbReference>
<dbReference type="Pfam" id="PF01547">
    <property type="entry name" value="SBP_bac_1"/>
    <property type="match status" value="1"/>
</dbReference>
<dbReference type="GO" id="GO:0042956">
    <property type="term" value="P:maltodextrin transmembrane transport"/>
    <property type="evidence" value="ECO:0007669"/>
    <property type="project" value="TreeGrafter"/>
</dbReference>
<dbReference type="EMBL" id="MSZX01000008">
    <property type="protein sequence ID" value="OPA75518.1"/>
    <property type="molecule type" value="Genomic_DNA"/>
</dbReference>
<evidence type="ECO:0000256" key="2">
    <source>
        <dbReference type="ARBA" id="ARBA00022448"/>
    </source>
</evidence>
<keyword evidence="2" id="KW-0813">Transport</keyword>
<dbReference type="PANTHER" id="PTHR30061">
    <property type="entry name" value="MALTOSE-BINDING PERIPLASMIC PROTEIN"/>
    <property type="match status" value="1"/>
</dbReference>
<dbReference type="GO" id="GO:0015768">
    <property type="term" value="P:maltose transport"/>
    <property type="evidence" value="ECO:0007669"/>
    <property type="project" value="TreeGrafter"/>
</dbReference>
<dbReference type="SUPFAM" id="SSF53850">
    <property type="entry name" value="Periplasmic binding protein-like II"/>
    <property type="match status" value="1"/>
</dbReference>
<reference evidence="5 6" key="1">
    <citation type="submission" date="2017-01" db="EMBL/GenBank/DDBJ databases">
        <title>Genome analysis of Paenibacillus selenitrireducens ES3-24.</title>
        <authorList>
            <person name="Xu D."/>
            <person name="Yao R."/>
            <person name="Zheng S."/>
        </authorList>
    </citation>
    <scope>NUCLEOTIDE SEQUENCE [LARGE SCALE GENOMIC DNA]</scope>
    <source>
        <strain evidence="5 6">ES3-24</strain>
    </source>
</reference>
<name>A0A1T2X6K5_9BACL</name>
<evidence type="ECO:0000313" key="6">
    <source>
        <dbReference type="Proteomes" id="UP000190188"/>
    </source>
</evidence>
<organism evidence="5 6">
    <name type="scientific">Paenibacillus selenitireducens</name>
    <dbReference type="NCBI Taxonomy" id="1324314"/>
    <lineage>
        <taxon>Bacteria</taxon>
        <taxon>Bacillati</taxon>
        <taxon>Bacillota</taxon>
        <taxon>Bacilli</taxon>
        <taxon>Bacillales</taxon>
        <taxon>Paenibacillaceae</taxon>
        <taxon>Paenibacillus</taxon>
    </lineage>
</organism>
<dbReference type="PANTHER" id="PTHR30061:SF50">
    <property type="entry name" value="MALTOSE_MALTODEXTRIN-BINDING PERIPLASMIC PROTEIN"/>
    <property type="match status" value="1"/>
</dbReference>
<evidence type="ECO:0000313" key="5">
    <source>
        <dbReference type="EMBL" id="OPA75518.1"/>
    </source>
</evidence>
<keyword evidence="6" id="KW-1185">Reference proteome</keyword>
<protein>
    <submittedName>
        <fullName evidence="5">Sugar ABC transporter substrate-binding protein</fullName>
    </submittedName>
</protein>
<dbReference type="Gene3D" id="3.40.190.10">
    <property type="entry name" value="Periplasmic binding protein-like II"/>
    <property type="match status" value="1"/>
</dbReference>
<dbReference type="GO" id="GO:0055052">
    <property type="term" value="C:ATP-binding cassette (ABC) transporter complex, substrate-binding subunit-containing"/>
    <property type="evidence" value="ECO:0007669"/>
    <property type="project" value="TreeGrafter"/>
</dbReference>
<dbReference type="AlphaFoldDB" id="A0A1T2X6K5"/>
<dbReference type="CDD" id="cd13585">
    <property type="entry name" value="PBP2_TMBP_like"/>
    <property type="match status" value="1"/>
</dbReference>
<dbReference type="STRING" id="1324314.BVG16_19405"/>
<evidence type="ECO:0000256" key="1">
    <source>
        <dbReference type="ARBA" id="ARBA00008520"/>
    </source>
</evidence>
<feature type="chain" id="PRO_5013318306" evidence="4">
    <location>
        <begin position="22"/>
        <end position="423"/>
    </location>
</feature>
<comment type="caution">
    <text evidence="5">The sequence shown here is derived from an EMBL/GenBank/DDBJ whole genome shotgun (WGS) entry which is preliminary data.</text>
</comment>
<accession>A0A1T2X6K5</accession>
<dbReference type="PROSITE" id="PS51257">
    <property type="entry name" value="PROKAR_LIPOPROTEIN"/>
    <property type="match status" value="1"/>
</dbReference>
<dbReference type="RefSeq" id="WP_078500713.1">
    <property type="nucleotide sequence ID" value="NZ_MSZX01000008.1"/>
</dbReference>
<keyword evidence="3 4" id="KW-0732">Signal</keyword>